<evidence type="ECO:0000256" key="5">
    <source>
        <dbReference type="ARBA" id="ARBA00022801"/>
    </source>
</evidence>
<dbReference type="InterPro" id="IPR016136">
    <property type="entry name" value="DNA_helicase_N/primase_C"/>
</dbReference>
<dbReference type="InterPro" id="IPR003593">
    <property type="entry name" value="AAA+_ATPase"/>
</dbReference>
<dbReference type="RefSeq" id="WP_020073823.1">
    <property type="nucleotide sequence ID" value="NZ_JBKWRC010000003.1"/>
</dbReference>
<dbReference type="EC" id="5.6.2.3" evidence="11 12"/>
<evidence type="ECO:0000256" key="9">
    <source>
        <dbReference type="ARBA" id="ARBA00023235"/>
    </source>
</evidence>
<keyword evidence="2 12" id="KW-0639">Primosome</keyword>
<comment type="similarity">
    <text evidence="1 12">Belongs to the helicase family. DnaB subfamily.</text>
</comment>
<dbReference type="Gene3D" id="3.40.50.300">
    <property type="entry name" value="P-loop containing nucleotide triphosphate hydrolases"/>
    <property type="match status" value="1"/>
</dbReference>
<dbReference type="GO" id="GO:0043139">
    <property type="term" value="F:5'-3' DNA helicase activity"/>
    <property type="evidence" value="ECO:0007669"/>
    <property type="project" value="UniProtKB-EC"/>
</dbReference>
<comment type="caution">
    <text evidence="14">The sequence shown here is derived from an EMBL/GenBank/DDBJ whole genome shotgun (WGS) entry which is preliminary data.</text>
</comment>
<keyword evidence="4 12" id="KW-0547">Nucleotide-binding</keyword>
<comment type="catalytic activity">
    <reaction evidence="10 12">
        <text>ATP + H2O = ADP + phosphate + H(+)</text>
        <dbReference type="Rhea" id="RHEA:13065"/>
        <dbReference type="ChEBI" id="CHEBI:15377"/>
        <dbReference type="ChEBI" id="CHEBI:15378"/>
        <dbReference type="ChEBI" id="CHEBI:30616"/>
        <dbReference type="ChEBI" id="CHEBI:43474"/>
        <dbReference type="ChEBI" id="CHEBI:456216"/>
        <dbReference type="EC" id="5.6.2.3"/>
    </reaction>
</comment>
<protein>
    <recommendedName>
        <fullName evidence="11 12">Replicative DNA helicase</fullName>
        <ecNumber evidence="11 12">5.6.2.3</ecNumber>
    </recommendedName>
</protein>
<evidence type="ECO:0000256" key="7">
    <source>
        <dbReference type="ARBA" id="ARBA00022840"/>
    </source>
</evidence>
<keyword evidence="7 12" id="KW-0067">ATP-binding</keyword>
<dbReference type="CDD" id="cd00984">
    <property type="entry name" value="DnaB_C"/>
    <property type="match status" value="1"/>
</dbReference>
<dbReference type="PANTHER" id="PTHR30153">
    <property type="entry name" value="REPLICATIVE DNA HELICASE DNAB"/>
    <property type="match status" value="1"/>
</dbReference>
<evidence type="ECO:0000256" key="8">
    <source>
        <dbReference type="ARBA" id="ARBA00023125"/>
    </source>
</evidence>
<evidence type="ECO:0000256" key="4">
    <source>
        <dbReference type="ARBA" id="ARBA00022741"/>
    </source>
</evidence>
<dbReference type="SMART" id="SM00382">
    <property type="entry name" value="AAA"/>
    <property type="match status" value="1"/>
</dbReference>
<dbReference type="Pfam" id="PF00772">
    <property type="entry name" value="DnaB"/>
    <property type="match status" value="1"/>
</dbReference>
<keyword evidence="5 12" id="KW-0378">Hydrolase</keyword>
<dbReference type="EMBL" id="SVNY01000007">
    <property type="protein sequence ID" value="MBE6834542.1"/>
    <property type="molecule type" value="Genomic_DNA"/>
</dbReference>
<dbReference type="PANTHER" id="PTHR30153:SF2">
    <property type="entry name" value="REPLICATIVE DNA HELICASE"/>
    <property type="match status" value="1"/>
</dbReference>
<dbReference type="GO" id="GO:1990077">
    <property type="term" value="C:primosome complex"/>
    <property type="evidence" value="ECO:0007669"/>
    <property type="project" value="UniProtKB-UniRule"/>
</dbReference>
<feature type="domain" description="SF4 helicase" evidence="13">
    <location>
        <begin position="186"/>
        <end position="453"/>
    </location>
</feature>
<evidence type="ECO:0000256" key="12">
    <source>
        <dbReference type="RuleBase" id="RU362085"/>
    </source>
</evidence>
<dbReference type="InterPro" id="IPR027417">
    <property type="entry name" value="P-loop_NTPase"/>
</dbReference>
<evidence type="ECO:0000256" key="3">
    <source>
        <dbReference type="ARBA" id="ARBA00022705"/>
    </source>
</evidence>
<dbReference type="SUPFAM" id="SSF52540">
    <property type="entry name" value="P-loop containing nucleoside triphosphate hydrolases"/>
    <property type="match status" value="1"/>
</dbReference>
<organism evidence="14 15">
    <name type="scientific">Faecalispora sporosphaeroides</name>
    <dbReference type="NCBI Taxonomy" id="1549"/>
    <lineage>
        <taxon>Bacteria</taxon>
        <taxon>Bacillati</taxon>
        <taxon>Bacillota</taxon>
        <taxon>Clostridia</taxon>
        <taxon>Eubacteriales</taxon>
        <taxon>Oscillospiraceae</taxon>
        <taxon>Faecalispora</taxon>
    </lineage>
</organism>
<evidence type="ECO:0000256" key="11">
    <source>
        <dbReference type="NCBIfam" id="TIGR00665"/>
    </source>
</evidence>
<evidence type="ECO:0000256" key="10">
    <source>
        <dbReference type="ARBA" id="ARBA00048954"/>
    </source>
</evidence>
<evidence type="ECO:0000313" key="14">
    <source>
        <dbReference type="EMBL" id="MBE6834542.1"/>
    </source>
</evidence>
<name>A0A928Q659_9FIRM</name>
<dbReference type="Pfam" id="PF03796">
    <property type="entry name" value="DnaB_C"/>
    <property type="match status" value="1"/>
</dbReference>
<dbReference type="InterPro" id="IPR007692">
    <property type="entry name" value="DNA_helicase_DnaB"/>
</dbReference>
<dbReference type="GO" id="GO:0006269">
    <property type="term" value="P:DNA replication, synthesis of primer"/>
    <property type="evidence" value="ECO:0007669"/>
    <property type="project" value="UniProtKB-UniRule"/>
</dbReference>
<keyword evidence="6 12" id="KW-0347">Helicase</keyword>
<reference evidence="14" key="1">
    <citation type="submission" date="2019-04" db="EMBL/GenBank/DDBJ databases">
        <title>Evolution of Biomass-Degrading Anaerobic Consortia Revealed by Metagenomics.</title>
        <authorList>
            <person name="Peng X."/>
        </authorList>
    </citation>
    <scope>NUCLEOTIDE SEQUENCE</scope>
    <source>
        <strain evidence="14">SIG551</strain>
    </source>
</reference>
<proteinExistence type="inferred from homology"/>
<dbReference type="InterPro" id="IPR007694">
    <property type="entry name" value="DNA_helicase_DnaB-like_C"/>
</dbReference>
<accession>A0A928Q659</accession>
<dbReference type="PROSITE" id="PS51199">
    <property type="entry name" value="SF4_HELICASE"/>
    <property type="match status" value="1"/>
</dbReference>
<dbReference type="GO" id="GO:0005524">
    <property type="term" value="F:ATP binding"/>
    <property type="evidence" value="ECO:0007669"/>
    <property type="project" value="UniProtKB-UniRule"/>
</dbReference>
<dbReference type="NCBIfam" id="TIGR00665">
    <property type="entry name" value="DnaB"/>
    <property type="match status" value="1"/>
</dbReference>
<dbReference type="InterPro" id="IPR036185">
    <property type="entry name" value="DNA_heli_DnaB-like_N_sf"/>
</dbReference>
<dbReference type="SUPFAM" id="SSF48024">
    <property type="entry name" value="N-terminal domain of DnaB helicase"/>
    <property type="match status" value="1"/>
</dbReference>
<keyword evidence="9" id="KW-0413">Isomerase</keyword>
<evidence type="ECO:0000313" key="15">
    <source>
        <dbReference type="Proteomes" id="UP000754750"/>
    </source>
</evidence>
<dbReference type="GO" id="GO:0016787">
    <property type="term" value="F:hydrolase activity"/>
    <property type="evidence" value="ECO:0007669"/>
    <property type="project" value="UniProtKB-KW"/>
</dbReference>
<keyword evidence="8 12" id="KW-0238">DNA-binding</keyword>
<dbReference type="Proteomes" id="UP000754750">
    <property type="component" value="Unassembled WGS sequence"/>
</dbReference>
<comment type="function">
    <text evidence="12">The main replicative DNA helicase, it participates in initiation and elongation during chromosome replication. Travels ahead of the DNA replisome, separating dsDNA into templates for DNA synthesis. A processive ATP-dependent 5'-3' DNA helicase it has DNA-dependent ATPase activity.</text>
</comment>
<evidence type="ECO:0000256" key="6">
    <source>
        <dbReference type="ARBA" id="ARBA00022806"/>
    </source>
</evidence>
<dbReference type="GO" id="GO:0003677">
    <property type="term" value="F:DNA binding"/>
    <property type="evidence" value="ECO:0007669"/>
    <property type="project" value="UniProtKB-UniRule"/>
</dbReference>
<dbReference type="AlphaFoldDB" id="A0A928Q659"/>
<dbReference type="GO" id="GO:0005829">
    <property type="term" value="C:cytosol"/>
    <property type="evidence" value="ECO:0007669"/>
    <property type="project" value="TreeGrafter"/>
</dbReference>
<dbReference type="InterPro" id="IPR007693">
    <property type="entry name" value="DNA_helicase_DnaB-like_N"/>
</dbReference>
<evidence type="ECO:0000256" key="2">
    <source>
        <dbReference type="ARBA" id="ARBA00022515"/>
    </source>
</evidence>
<gene>
    <name evidence="14" type="primary">dnaB</name>
    <name evidence="14" type="ORF">E7512_13365</name>
</gene>
<evidence type="ECO:0000256" key="1">
    <source>
        <dbReference type="ARBA" id="ARBA00008428"/>
    </source>
</evidence>
<keyword evidence="3 12" id="KW-0235">DNA replication</keyword>
<dbReference type="Gene3D" id="1.10.860.10">
    <property type="entry name" value="DNAb Helicase, Chain A"/>
    <property type="match status" value="1"/>
</dbReference>
<sequence>MDHENLTIGYDGMDLPFSPEAEQSVLGAVLLDSTCLDRVAEILPRPDYFHQVNHVLIYGAMLEMFTLGQPVDFVTVLERLKETPRFDESAGKTYLMQLAQIVPSISNVETYAKIVRDKYDVRSLIQTARGILDDARENGADASTLLDSAEQRIFDIRRGKNMQGLQRVNEIILETFDRLDLLNGPERDLYQGIPTGIKALDDTITGLNRSDLLILAARPGMGKTSFALNIARHAAVVANKRVAFFSLEMSKEQLASRLLSTEALVGGTKLRTGQLSEGEWMRLIEAGDILSRAQLYFDDSSGITVPEMKAKVRRLKDVDLIVIDYLQLMSSSRRIDNRVQEISEITRNLKIMAKELNVPVLTLSQLARASEKRTEHRPVLSDLRDSGSIEQDADVVLFLYREDYYQGPGAPDEDADRNSGECIVAKNRHGELKTVPLHWQGEFMRFTSQEVVRSE</sequence>
<evidence type="ECO:0000259" key="13">
    <source>
        <dbReference type="PROSITE" id="PS51199"/>
    </source>
</evidence>